<dbReference type="GO" id="GO:0090063">
    <property type="term" value="P:positive regulation of microtubule nucleation"/>
    <property type="evidence" value="ECO:0007669"/>
    <property type="project" value="TreeGrafter"/>
</dbReference>
<feature type="compositionally biased region" description="Low complexity" evidence="2">
    <location>
        <begin position="1595"/>
        <end position="1609"/>
    </location>
</feature>
<feature type="region of interest" description="Disordered" evidence="2">
    <location>
        <begin position="212"/>
        <end position="308"/>
    </location>
</feature>
<feature type="compositionally biased region" description="Basic and acidic residues" evidence="2">
    <location>
        <begin position="1080"/>
        <end position="1091"/>
    </location>
</feature>
<feature type="region of interest" description="Disordered" evidence="2">
    <location>
        <begin position="1953"/>
        <end position="1980"/>
    </location>
</feature>
<name>A0A6P8G5H7_CLUHA</name>
<feature type="coiled-coil region" evidence="1">
    <location>
        <begin position="1018"/>
        <end position="1074"/>
    </location>
</feature>
<dbReference type="GO" id="GO:0005794">
    <property type="term" value="C:Golgi apparatus"/>
    <property type="evidence" value="ECO:0007669"/>
    <property type="project" value="TreeGrafter"/>
</dbReference>
<dbReference type="CTD" id="9659"/>
<evidence type="ECO:0000259" key="3">
    <source>
        <dbReference type="Pfam" id="PF18615"/>
    </source>
</evidence>
<dbReference type="RefSeq" id="XP_031431216.1">
    <property type="nucleotide sequence ID" value="XM_031575356.2"/>
</dbReference>
<proteinExistence type="predicted"/>
<dbReference type="GO" id="GO:0007098">
    <property type="term" value="P:centrosome cycle"/>
    <property type="evidence" value="ECO:0007669"/>
    <property type="project" value="TreeGrafter"/>
</dbReference>
<dbReference type="PANTHER" id="PTHR46501">
    <property type="entry name" value="MYOMEGALIN"/>
    <property type="match status" value="1"/>
</dbReference>
<feature type="coiled-coil region" evidence="1">
    <location>
        <begin position="1297"/>
        <end position="1324"/>
    </location>
</feature>
<feature type="compositionally biased region" description="Polar residues" evidence="2">
    <location>
        <begin position="2250"/>
        <end position="2260"/>
    </location>
</feature>
<feature type="region of interest" description="Disordered" evidence="2">
    <location>
        <begin position="1216"/>
        <end position="1235"/>
    </location>
</feature>
<dbReference type="GO" id="GO:0005813">
    <property type="term" value="C:centrosome"/>
    <property type="evidence" value="ECO:0007669"/>
    <property type="project" value="TreeGrafter"/>
</dbReference>
<evidence type="ECO:0000313" key="4">
    <source>
        <dbReference type="Proteomes" id="UP000515152"/>
    </source>
</evidence>
<organism evidence="4 5">
    <name type="scientific">Clupea harengus</name>
    <name type="common">Atlantic herring</name>
    <dbReference type="NCBI Taxonomy" id="7950"/>
    <lineage>
        <taxon>Eukaryota</taxon>
        <taxon>Metazoa</taxon>
        <taxon>Chordata</taxon>
        <taxon>Craniata</taxon>
        <taxon>Vertebrata</taxon>
        <taxon>Euteleostomi</taxon>
        <taxon>Actinopterygii</taxon>
        <taxon>Neopterygii</taxon>
        <taxon>Teleostei</taxon>
        <taxon>Clupei</taxon>
        <taxon>Clupeiformes</taxon>
        <taxon>Clupeoidei</taxon>
        <taxon>Clupeidae</taxon>
        <taxon>Clupea</taxon>
    </lineage>
</organism>
<dbReference type="GeneID" id="105910799"/>
<dbReference type="InterPro" id="IPR052593">
    <property type="entry name" value="MT-associated_AKAP9-binding"/>
</dbReference>
<feature type="coiled-coil region" evidence="1">
    <location>
        <begin position="2137"/>
        <end position="2203"/>
    </location>
</feature>
<feature type="compositionally biased region" description="Low complexity" evidence="2">
    <location>
        <begin position="1757"/>
        <end position="1771"/>
    </location>
</feature>
<feature type="region of interest" description="Disordered" evidence="2">
    <location>
        <begin position="164"/>
        <end position="187"/>
    </location>
</feature>
<feature type="region of interest" description="Disordered" evidence="2">
    <location>
        <begin position="1756"/>
        <end position="1775"/>
    </location>
</feature>
<dbReference type="OrthoDB" id="10255000at2759"/>
<dbReference type="InterPro" id="IPR040947">
    <property type="entry name" value="SMYLE_N"/>
</dbReference>
<sequence>MLDSKLKDSCRICARELCGNHRRWIFHPAAKLSLQTLLSHALCQEVTRDGRGEFACGKCAFVLERMYRFDTVIARVEALSIERMQKLLLEKERLRQGVGALYWKNNTSVEDPSADSGVKTEALGDGGGIMDISTLSDISYGALLQEDLTFSVFESWAEQESTLDYNSQQSLHTQQHHHHPHHPHSRKCRGCATLRVADSDYEAVCKLPRRLRSTSCGPPTRCSGSAEEAPQPEPSPLPVNEGEEQGGGAERMSPSPATSVESLETLPQEGGPTTDRSTQPPEGRPEEEVVGVERSNSPQEMTACVPEPDTGGACVSGLDSGGMYASGLELALSLARSLQYRPVQTRRGSRLPVRVKFGSPYSGAADCPLSPLLLLEGRCTSSRQGELQHELAEMDELWLDEFTSCRPLHVQEKLITEQQTQLGDYERAAGQCVCELQKAQQQVCSLQANIRESEANNKKLQRRLAEMEIELRAVREVAQGQESTIGTLSDSLSTTRAQVSDLQRVNKEQKEMLLSLKSKCHKQQRTKGDALAVEATLFSTQLELQECQRTQSHILRQEEDLTRANQRLHDDLQRALKHRQETETHNLDLLSALQKARSELQQLEEEMREKEGGRGTEVEEREKTIRQLRNLLQNKEKLLEDYSDLLDSAGQRGSGERSRDCVITKLKQRIQERDRALERAVDEKFVSVEQRELEVRKLLLQLREKERDLEKLLCVCANNEETITSLEALLRGKGLELEQVCEALRNAQCVHQDSGERHTLGLRERDTLISQLQSSLHTHAKENETLTSNLLSKLCVSPAAMVEELKTRLSLKEKLIQDLLRDRSHQAQEHQAQVQDLINTISSRDQYIQDAAGRVGVVMCEQTARVQELRRQLVCEQTKENIADAAAHTDTQALQEELRLTLHREREAQQELSALRASLAGQQNQLHAQASMMEAQAQAQFKDLDHQGAAMETEQTSQSQAEFAELFSELDDGDYDDEEEEDFGSEFAYSIDEEENSRLTAESLAAMPQGSGGLQLSQDAAVEEVKQLVEQKRAVERELMELRSQLEKSGYSSLSHMRRALSSLQAENQQLRALLLGQADEQRPDDGDKTSETPPSLLKHCATTGTQLRSTEGKISCPRPRPQSLDLKAPLSHSVQTEEWDVCVPESPEEEALRSDLQQVQQQSKDLHERLMVSEATVQAQAEQLKDYRELLTESAVVQQDSKQVQVDLQDLGYETCGRSENEAERDDTSSPEFDDLEMCTSLSRLDGTTSASLWWSGGASASASASASISAPTSASATASVSVSTARDCGRGEGDVGRLQRLVEELRGQLERAQTVIRSLQARLRDLTPAGTPRKVSWSAFAVGGTDEDEGWQSSSDAGGTPAGQQGHDRELRDLVCRVSSLEEQLRPKSKAHVDAGKAVSSPGRFDSLIQAQARELCVLRQRTREGSSVCQLLTQHLADTTKAFEELLRANDVDYYMGQTFREQLSQSSSLALRLSSSISGRDPTDLPNDNDKTELLAIRLSKELQQKDKLIESLRSKLEQSRPDTPVSNHALSEGTDQSDRISFVSDEPGSTNEDLELGSDVDTPSEFGHEERSTAGSLNHRNVPQHPCIPPSISSSHQSSRSCPSMHCTPQRPMDSRPQTGPLAGLVPESPSLAAPFLPSALSTQPPLLRARYQDSRGFSLAAVQQELHMLQRQLASNERAGLMGSTIKPHPGFPFATPPQPDPSRFLPLSHPALHQSPLAGVNASPGAGLLESSALWDMTYGARPVRAAAHGDVSSGSSGYQSGTSHAGTELMEEHLREIRCLRRRLEDSIQTNDRLRQQLEERLASMGREGGAAPTNIYIQGLDSVSQLSNQIRTLKEENHILQSRLDQASREGNREAELLRESLASGRGRLKEAETEMERWAEQCQRLQVQAREHAQTIQELKQERQSHQEDTGRMQHEVNVLQQQLRESRLLVVSLQNQIQTYQRAHASSQHPHLAGQVEGSYSRPFDLHDLQPDMHSLHAQLEQQLQTQPPARKQLFHDPSSSPPVRDIGSLSPSSPPAEPQTVANVKLAAPLEVGSPGSALPTPAGQHVVGHTDDYSSLRQQLLEGKVLISKMEAMLQSSGQHKLQQGSVRSLLTGTRSLKKILEEAGSLLRGFWKETLPNETFSQQSTKDEEITDLKKKLEEQQQALKEALENLRASNQTREGMENFITSQLSRTRDVLKKARSNLEKNELKLSSLSCSSSSSPPFYPSFSTLPRPSKGQIPDSPRERPRAPGWGFVTPQIQERPQGTSFPYVRQRPLEAYSY</sequence>
<evidence type="ECO:0000313" key="5">
    <source>
        <dbReference type="RefSeq" id="XP_031431216.1"/>
    </source>
</evidence>
<dbReference type="Proteomes" id="UP000515152">
    <property type="component" value="Chromosome 10"/>
</dbReference>
<dbReference type="KEGG" id="char:105910799"/>
<evidence type="ECO:0000256" key="2">
    <source>
        <dbReference type="SAM" id="MobiDB-lite"/>
    </source>
</evidence>
<feature type="compositionally biased region" description="Basic and acidic residues" evidence="2">
    <location>
        <begin position="1218"/>
        <end position="1229"/>
    </location>
</feature>
<feature type="coiled-coil region" evidence="1">
    <location>
        <begin position="450"/>
        <end position="519"/>
    </location>
</feature>
<feature type="region of interest" description="Disordered" evidence="2">
    <location>
        <begin position="1994"/>
        <end position="2031"/>
    </location>
</feature>
<dbReference type="PANTHER" id="PTHR46501:SF2">
    <property type="entry name" value="MYOMEGALIN"/>
    <property type="match status" value="1"/>
</dbReference>
<feature type="coiled-coil region" evidence="1">
    <location>
        <begin position="586"/>
        <end position="722"/>
    </location>
</feature>
<feature type="domain" description="Short myomegalin-like EB1 binding protein N-terminal" evidence="3">
    <location>
        <begin position="129"/>
        <end position="361"/>
    </location>
</feature>
<keyword evidence="4" id="KW-1185">Reference proteome</keyword>
<feature type="compositionally biased region" description="Low complexity" evidence="2">
    <location>
        <begin position="2204"/>
        <end position="2225"/>
    </location>
</feature>
<dbReference type="GO" id="GO:0060090">
    <property type="term" value="F:molecular adaptor activity"/>
    <property type="evidence" value="ECO:0007669"/>
    <property type="project" value="TreeGrafter"/>
</dbReference>
<reference evidence="5" key="1">
    <citation type="submission" date="2025-08" db="UniProtKB">
        <authorList>
            <consortium name="RefSeq"/>
        </authorList>
    </citation>
    <scope>IDENTIFICATION</scope>
</reference>
<accession>A0A6P8G5H7</accession>
<gene>
    <name evidence="5" type="primary">pde4dip</name>
</gene>
<dbReference type="GO" id="GO:1903358">
    <property type="term" value="P:regulation of Golgi organization"/>
    <property type="evidence" value="ECO:0007669"/>
    <property type="project" value="TreeGrafter"/>
</dbReference>
<dbReference type="Pfam" id="PF18615">
    <property type="entry name" value="SMYLE_N"/>
    <property type="match status" value="1"/>
</dbReference>
<protein>
    <submittedName>
        <fullName evidence="5">Myomegalin isoform X1</fullName>
    </submittedName>
</protein>
<feature type="region of interest" description="Disordered" evidence="2">
    <location>
        <begin position="1519"/>
        <end position="1621"/>
    </location>
</feature>
<keyword evidence="1" id="KW-0175">Coiled coil</keyword>
<feature type="region of interest" description="Disordered" evidence="2">
    <location>
        <begin position="1347"/>
        <end position="1371"/>
    </location>
</feature>
<feature type="compositionally biased region" description="Polar residues" evidence="2">
    <location>
        <begin position="164"/>
        <end position="173"/>
    </location>
</feature>
<feature type="compositionally biased region" description="Basic residues" evidence="2">
    <location>
        <begin position="174"/>
        <end position="187"/>
    </location>
</feature>
<feature type="region of interest" description="Disordered" evidence="2">
    <location>
        <begin position="1080"/>
        <end position="1100"/>
    </location>
</feature>
<evidence type="ECO:0000256" key="1">
    <source>
        <dbReference type="SAM" id="Coils"/>
    </source>
</evidence>
<feature type="region of interest" description="Disordered" evidence="2">
    <location>
        <begin position="2204"/>
        <end position="2264"/>
    </location>
</feature>